<reference evidence="2" key="1">
    <citation type="submission" date="2017-06" db="EMBL/GenBank/DDBJ databases">
        <authorList>
            <person name="Varghese N."/>
            <person name="Submissions S."/>
        </authorList>
    </citation>
    <scope>NUCLEOTIDE SEQUENCE [LARGE SCALE GENOMIC DNA]</scope>
    <source>
        <strain evidence="2">JCM 23211</strain>
    </source>
</reference>
<keyword evidence="2" id="KW-1185">Reference proteome</keyword>
<gene>
    <name evidence="1" type="ORF">SAMN05421642_1082</name>
</gene>
<accession>A0A239J0M5</accession>
<dbReference type="PANTHER" id="PTHR32011:SF2">
    <property type="entry name" value="OS08G0472400 PROTEIN"/>
    <property type="match status" value="1"/>
</dbReference>
<evidence type="ECO:0008006" key="3">
    <source>
        <dbReference type="Google" id="ProtNLM"/>
    </source>
</evidence>
<evidence type="ECO:0000313" key="2">
    <source>
        <dbReference type="Proteomes" id="UP000198327"/>
    </source>
</evidence>
<dbReference type="Proteomes" id="UP000198327">
    <property type="component" value="Unassembled WGS sequence"/>
</dbReference>
<protein>
    <recommendedName>
        <fullName evidence="3">Knr4/Smi1-like domain-containing protein</fullName>
    </recommendedName>
</protein>
<evidence type="ECO:0000313" key="1">
    <source>
        <dbReference type="EMBL" id="SNS99606.1"/>
    </source>
</evidence>
<proteinExistence type="predicted"/>
<dbReference type="AlphaFoldDB" id="A0A239J0M5"/>
<dbReference type="PANTHER" id="PTHR32011">
    <property type="entry name" value="OS08G0472400 PROTEIN"/>
    <property type="match status" value="1"/>
</dbReference>
<organism evidence="1 2">
    <name type="scientific">Rhodococcoides kyotonense</name>
    <dbReference type="NCBI Taxonomy" id="398843"/>
    <lineage>
        <taxon>Bacteria</taxon>
        <taxon>Bacillati</taxon>
        <taxon>Actinomycetota</taxon>
        <taxon>Actinomycetes</taxon>
        <taxon>Mycobacteriales</taxon>
        <taxon>Nocardiaceae</taxon>
        <taxon>Rhodococcoides</taxon>
    </lineage>
</organism>
<dbReference type="OrthoDB" id="264195at2"/>
<sequence length="194" mass="21694">MGHIGREASSMLGEAGIQLSPGLTDDEFASVEERFGFQFNPDHRSLLEEAVPLGDQWPDWRNEDDNPIRRQLDWVAEGFIFDALNQSPPFWGASWGPMPSDPDEVATAVRRELASWPRLVPIFGHRYTPAAPAPSGSPVFSVWQTDIIYYGANLIHYLVNELPPGKGIKEHVPIKVKVPIWSRFVESSNSAESI</sequence>
<dbReference type="RefSeq" id="WP_089247355.1">
    <property type="nucleotide sequence ID" value="NZ_FZOW01000008.1"/>
</dbReference>
<dbReference type="EMBL" id="FZOW01000008">
    <property type="protein sequence ID" value="SNS99606.1"/>
    <property type="molecule type" value="Genomic_DNA"/>
</dbReference>
<name>A0A239J0M5_9NOCA</name>